<name>A0A9D4LLL4_DREPO</name>
<reference evidence="2" key="2">
    <citation type="submission" date="2020-11" db="EMBL/GenBank/DDBJ databases">
        <authorList>
            <person name="McCartney M.A."/>
            <person name="Auch B."/>
            <person name="Kono T."/>
            <person name="Mallez S."/>
            <person name="Becker A."/>
            <person name="Gohl D.M."/>
            <person name="Silverstein K.A.T."/>
            <person name="Koren S."/>
            <person name="Bechman K.B."/>
            <person name="Herman A."/>
            <person name="Abrahante J.E."/>
            <person name="Garbe J."/>
        </authorList>
    </citation>
    <scope>NUCLEOTIDE SEQUENCE</scope>
    <source>
        <strain evidence="2">Duluth1</strain>
        <tissue evidence="2">Whole animal</tissue>
    </source>
</reference>
<accession>A0A9D4LLL4</accession>
<protein>
    <submittedName>
        <fullName evidence="2">Uncharacterized protein</fullName>
    </submittedName>
</protein>
<evidence type="ECO:0000256" key="1">
    <source>
        <dbReference type="SAM" id="MobiDB-lite"/>
    </source>
</evidence>
<proteinExistence type="predicted"/>
<keyword evidence="3" id="KW-1185">Reference proteome</keyword>
<dbReference type="EMBL" id="JAIWYP010000002">
    <property type="protein sequence ID" value="KAH3860275.1"/>
    <property type="molecule type" value="Genomic_DNA"/>
</dbReference>
<reference evidence="2" key="1">
    <citation type="journal article" date="2019" name="bioRxiv">
        <title>The Genome of the Zebra Mussel, Dreissena polymorpha: A Resource for Invasive Species Research.</title>
        <authorList>
            <person name="McCartney M.A."/>
            <person name="Auch B."/>
            <person name="Kono T."/>
            <person name="Mallez S."/>
            <person name="Zhang Y."/>
            <person name="Obille A."/>
            <person name="Becker A."/>
            <person name="Abrahante J.E."/>
            <person name="Garbe J."/>
            <person name="Badalamenti J.P."/>
            <person name="Herman A."/>
            <person name="Mangelson H."/>
            <person name="Liachko I."/>
            <person name="Sullivan S."/>
            <person name="Sone E.D."/>
            <person name="Koren S."/>
            <person name="Silverstein K.A.T."/>
            <person name="Beckman K.B."/>
            <person name="Gohl D.M."/>
        </authorList>
    </citation>
    <scope>NUCLEOTIDE SEQUENCE</scope>
    <source>
        <strain evidence="2">Duluth1</strain>
        <tissue evidence="2">Whole animal</tissue>
    </source>
</reference>
<evidence type="ECO:0000313" key="3">
    <source>
        <dbReference type="Proteomes" id="UP000828390"/>
    </source>
</evidence>
<comment type="caution">
    <text evidence="2">The sequence shown here is derived from an EMBL/GenBank/DDBJ whole genome shotgun (WGS) entry which is preliminary data.</text>
</comment>
<dbReference type="AlphaFoldDB" id="A0A9D4LLL4"/>
<gene>
    <name evidence="2" type="ORF">DPMN_023170</name>
</gene>
<sequence>MTGVSDLEQRYRPGFRGGDPLKTSSGAREEREEDLLKCSVLPLRLCMTEFIYRLSLSLLDYLIC</sequence>
<evidence type="ECO:0000313" key="2">
    <source>
        <dbReference type="EMBL" id="KAH3860275.1"/>
    </source>
</evidence>
<dbReference type="Proteomes" id="UP000828390">
    <property type="component" value="Unassembled WGS sequence"/>
</dbReference>
<organism evidence="2 3">
    <name type="scientific">Dreissena polymorpha</name>
    <name type="common">Zebra mussel</name>
    <name type="synonym">Mytilus polymorpha</name>
    <dbReference type="NCBI Taxonomy" id="45954"/>
    <lineage>
        <taxon>Eukaryota</taxon>
        <taxon>Metazoa</taxon>
        <taxon>Spiralia</taxon>
        <taxon>Lophotrochozoa</taxon>
        <taxon>Mollusca</taxon>
        <taxon>Bivalvia</taxon>
        <taxon>Autobranchia</taxon>
        <taxon>Heteroconchia</taxon>
        <taxon>Euheterodonta</taxon>
        <taxon>Imparidentia</taxon>
        <taxon>Neoheterodontei</taxon>
        <taxon>Myida</taxon>
        <taxon>Dreissenoidea</taxon>
        <taxon>Dreissenidae</taxon>
        <taxon>Dreissena</taxon>
    </lineage>
</organism>
<feature type="region of interest" description="Disordered" evidence="1">
    <location>
        <begin position="1"/>
        <end position="32"/>
    </location>
</feature>